<evidence type="ECO:0000256" key="1">
    <source>
        <dbReference type="ARBA" id="ARBA00001974"/>
    </source>
</evidence>
<keyword evidence="4 6" id="KW-0560">Oxidoreductase</keyword>
<organism evidence="6 7">
    <name type="scientific">Microvirga terrestris</name>
    <dbReference type="NCBI Taxonomy" id="2791024"/>
    <lineage>
        <taxon>Bacteria</taxon>
        <taxon>Pseudomonadati</taxon>
        <taxon>Pseudomonadota</taxon>
        <taxon>Alphaproteobacteria</taxon>
        <taxon>Hyphomicrobiales</taxon>
        <taxon>Methylobacteriaceae</taxon>
        <taxon>Microvirga</taxon>
    </lineage>
</organism>
<dbReference type="PANTHER" id="PTHR10961:SF7">
    <property type="entry name" value="FAD DEPENDENT OXIDOREDUCTASE DOMAIN-CONTAINING PROTEIN"/>
    <property type="match status" value="1"/>
</dbReference>
<dbReference type="Gene3D" id="3.50.50.60">
    <property type="entry name" value="FAD/NAD(P)-binding domain"/>
    <property type="match status" value="1"/>
</dbReference>
<keyword evidence="7" id="KW-1185">Reference proteome</keyword>
<dbReference type="PANTHER" id="PTHR10961">
    <property type="entry name" value="PEROXISOMAL SARCOSINE OXIDASE"/>
    <property type="match status" value="1"/>
</dbReference>
<evidence type="ECO:0000313" key="6">
    <source>
        <dbReference type="EMBL" id="MBF9196836.1"/>
    </source>
</evidence>
<dbReference type="EC" id="1.5.3.2" evidence="6"/>
<name>A0ABS0HTM7_9HYPH</name>
<accession>A0ABS0HTM7</accession>
<dbReference type="SUPFAM" id="SSF54373">
    <property type="entry name" value="FAD-linked reductases, C-terminal domain"/>
    <property type="match status" value="1"/>
</dbReference>
<reference evidence="6 7" key="1">
    <citation type="submission" date="2020-11" db="EMBL/GenBank/DDBJ databases">
        <authorList>
            <person name="Kim M.K."/>
        </authorList>
    </citation>
    <scope>NUCLEOTIDE SEQUENCE [LARGE SCALE GENOMIC DNA]</scope>
    <source>
        <strain evidence="6 7">BT290</strain>
    </source>
</reference>
<keyword evidence="3" id="KW-0274">FAD</keyword>
<evidence type="ECO:0000256" key="4">
    <source>
        <dbReference type="ARBA" id="ARBA00023002"/>
    </source>
</evidence>
<dbReference type="InterPro" id="IPR045170">
    <property type="entry name" value="MTOX"/>
</dbReference>
<dbReference type="GO" id="GO:0050131">
    <property type="term" value="F:N-methyl-L-amino-acid oxidase activity"/>
    <property type="evidence" value="ECO:0007669"/>
    <property type="project" value="UniProtKB-EC"/>
</dbReference>
<dbReference type="Pfam" id="PF01266">
    <property type="entry name" value="DAO"/>
    <property type="match status" value="1"/>
</dbReference>
<dbReference type="InterPro" id="IPR036188">
    <property type="entry name" value="FAD/NAD-bd_sf"/>
</dbReference>
<protein>
    <submittedName>
        <fullName evidence="6">N-methyl-L-tryptophan oxidase</fullName>
        <ecNumber evidence="6">1.5.3.2</ecNumber>
    </submittedName>
</protein>
<dbReference type="Proteomes" id="UP000611708">
    <property type="component" value="Unassembled WGS sequence"/>
</dbReference>
<proteinExistence type="predicted"/>
<dbReference type="Gene3D" id="3.30.9.10">
    <property type="entry name" value="D-Amino Acid Oxidase, subunit A, domain 2"/>
    <property type="match status" value="1"/>
</dbReference>
<keyword evidence="2" id="KW-0285">Flavoprotein</keyword>
<comment type="caution">
    <text evidence="6">The sequence shown here is derived from an EMBL/GenBank/DDBJ whole genome shotgun (WGS) entry which is preliminary data.</text>
</comment>
<gene>
    <name evidence="6" type="primary">solA</name>
    <name evidence="6" type="ORF">I2H36_12345</name>
</gene>
<evidence type="ECO:0000256" key="2">
    <source>
        <dbReference type="ARBA" id="ARBA00022630"/>
    </source>
</evidence>
<dbReference type="RefSeq" id="WP_196264201.1">
    <property type="nucleotide sequence ID" value="NZ_JADQDN010000005.1"/>
</dbReference>
<evidence type="ECO:0000313" key="7">
    <source>
        <dbReference type="Proteomes" id="UP000611708"/>
    </source>
</evidence>
<evidence type="ECO:0000259" key="5">
    <source>
        <dbReference type="Pfam" id="PF01266"/>
    </source>
</evidence>
<sequence length="384" mass="41521">MTTFDVAVIGLGAMGSAALFNLARQGHRVVGIEQFAPAHDRGSSHGESRIIRLSYFEHPSYVPLVRRALEKWRELEDLTGEAILTVTGVLEAGYPGSPIVSGSLDASRQHGLTHDVLSAADITRRFPGFKVPSHWTGLFQPEGGFLRPELAIQTYVQQAERLGAQTCMNTRVVAIEPFGAGIRVRTDTEVIEAGSVIVATGAWIGDFAPALKPYLKITRQVLGWFSPLEPSLFTPDRCPVFLLESEDDACYGFPDFAGTGVKTASHREGAILPTASDLAQDGGPADEAQIRRMLELAMPDANGPLRQMRACMYTRTPDEDFVIDLSPVDPRIVLASPCSGHGFKFASVIGEVLADLALGKVSASDISRFQIRRFGAQSLQDANA</sequence>
<dbReference type="EMBL" id="JADQDN010000005">
    <property type="protein sequence ID" value="MBF9196836.1"/>
    <property type="molecule type" value="Genomic_DNA"/>
</dbReference>
<evidence type="ECO:0000256" key="3">
    <source>
        <dbReference type="ARBA" id="ARBA00022827"/>
    </source>
</evidence>
<dbReference type="NCBIfam" id="NF008425">
    <property type="entry name" value="PRK11259.1"/>
    <property type="match status" value="1"/>
</dbReference>
<feature type="domain" description="FAD dependent oxidoreductase" evidence="5">
    <location>
        <begin position="5"/>
        <end position="356"/>
    </location>
</feature>
<dbReference type="SUPFAM" id="SSF51905">
    <property type="entry name" value="FAD/NAD(P)-binding domain"/>
    <property type="match status" value="1"/>
</dbReference>
<comment type="cofactor">
    <cofactor evidence="1">
        <name>FAD</name>
        <dbReference type="ChEBI" id="CHEBI:57692"/>
    </cofactor>
</comment>
<dbReference type="InterPro" id="IPR006076">
    <property type="entry name" value="FAD-dep_OxRdtase"/>
</dbReference>